<feature type="domain" description="ACT-like" evidence="14">
    <location>
        <begin position="423"/>
        <end position="494"/>
    </location>
</feature>
<dbReference type="GO" id="GO:0006565">
    <property type="term" value="P:L-serine catabolic process"/>
    <property type="evidence" value="ECO:0007669"/>
    <property type="project" value="TreeGrafter"/>
</dbReference>
<dbReference type="Proteomes" id="UP000244248">
    <property type="component" value="Unassembled WGS sequence"/>
</dbReference>
<keyword evidence="11 13" id="KW-0100">Branched-chain amino acid biosynthesis</keyword>
<dbReference type="Gene3D" id="3.40.1020.10">
    <property type="entry name" value="Biosynthetic Threonine Deaminase, Domain 3"/>
    <property type="match status" value="1"/>
</dbReference>
<dbReference type="GO" id="GO:0030170">
    <property type="term" value="F:pyridoxal phosphate binding"/>
    <property type="evidence" value="ECO:0007669"/>
    <property type="project" value="InterPro"/>
</dbReference>
<dbReference type="AlphaFoldDB" id="A0A2T5MIX8"/>
<organism evidence="15 16">
    <name type="scientific">Stenotrophobium rhamnosiphilum</name>
    <dbReference type="NCBI Taxonomy" id="2029166"/>
    <lineage>
        <taxon>Bacteria</taxon>
        <taxon>Pseudomonadati</taxon>
        <taxon>Pseudomonadota</taxon>
        <taxon>Gammaproteobacteria</taxon>
        <taxon>Nevskiales</taxon>
        <taxon>Nevskiaceae</taxon>
        <taxon>Stenotrophobium</taxon>
    </lineage>
</organism>
<evidence type="ECO:0000313" key="16">
    <source>
        <dbReference type="Proteomes" id="UP000244248"/>
    </source>
</evidence>
<dbReference type="OrthoDB" id="9811476at2"/>
<dbReference type="EC" id="4.3.1.19" evidence="13"/>
<sequence length="506" mass="54720">MLDAYRARVDAAQVYDVAQVTALDEARKLSQRLGNRILLKREDTQAVFSFKLRGAYNKIAKLTPAERARGVITASAGNHAQGVALAAKKLGLTAWIVMPRTTPALKVDSVRSLGGKAILHGDAYDDAREHALALAAEKGMTMVHPYDDPEVIAGQGTIARELLDQCADLDMVFVPVGGGGLLAGVAVYLKAIKPRIKIIAVEPEDSNCFAAAMKAGRRVTLPQVGLFADGVAVRQIGEENFRVARHLVDGTVQVSVDEICAATQDCFYENRSLPEPAGALAVAGIKKWVAENGVSGKTIAGIVSGANVNFDRLRHIAERAELGAATEALLAVTIPEIPGSFKKFLKLLGRRSITEFNYRFATASTAHIFVGIRLSEGASERESIIDSLREAGYAVVDMTGNEMAKAHVRFMVGGRAFGAENEVLYRFEFPERPGALSDFLNAIGGRWNISLFHYRNHGAAYGRVLCGLQVPKRERAECRRSLDELGYQYADESANPAYELFLGSGN</sequence>
<comment type="similarity">
    <text evidence="4 13">Belongs to the serine/threonine dehydratase family.</text>
</comment>
<comment type="caution">
    <text evidence="15">The sequence shown here is derived from an EMBL/GenBank/DDBJ whole genome shotgun (WGS) entry which is preliminary data.</text>
</comment>
<reference evidence="15 16" key="1">
    <citation type="submission" date="2018-04" db="EMBL/GenBank/DDBJ databases">
        <title>Novel species isolated from glacier.</title>
        <authorList>
            <person name="Liu Q."/>
            <person name="Xin Y.-H."/>
        </authorList>
    </citation>
    <scope>NUCLEOTIDE SEQUENCE [LARGE SCALE GENOMIC DNA]</scope>
    <source>
        <strain evidence="15 16">GT1R17</strain>
    </source>
</reference>
<proteinExistence type="inferred from homology"/>
<evidence type="ECO:0000256" key="5">
    <source>
        <dbReference type="ARBA" id="ARBA00011881"/>
    </source>
</evidence>
<dbReference type="CDD" id="cd01562">
    <property type="entry name" value="Thr-dehyd"/>
    <property type="match status" value="1"/>
</dbReference>
<dbReference type="InterPro" id="IPR050147">
    <property type="entry name" value="Ser/Thr_Dehydratase"/>
</dbReference>
<dbReference type="InterPro" id="IPR045865">
    <property type="entry name" value="ACT-like_dom_sf"/>
</dbReference>
<dbReference type="RefSeq" id="WP_107939731.1">
    <property type="nucleotide sequence ID" value="NZ_QANS01000002.1"/>
</dbReference>
<dbReference type="PROSITE" id="PS51672">
    <property type="entry name" value="ACT_LIKE"/>
    <property type="match status" value="2"/>
</dbReference>
<dbReference type="UniPathway" id="UPA00047">
    <property type="reaction ID" value="UER00054"/>
</dbReference>
<keyword evidence="16" id="KW-1185">Reference proteome</keyword>
<dbReference type="SUPFAM" id="SSF55021">
    <property type="entry name" value="ACT-like"/>
    <property type="match status" value="2"/>
</dbReference>
<dbReference type="InterPro" id="IPR001926">
    <property type="entry name" value="TrpB-like_PALP"/>
</dbReference>
<dbReference type="SUPFAM" id="SSF53686">
    <property type="entry name" value="Tryptophan synthase beta subunit-like PLP-dependent enzymes"/>
    <property type="match status" value="1"/>
</dbReference>
<evidence type="ECO:0000256" key="6">
    <source>
        <dbReference type="ARBA" id="ARBA00022605"/>
    </source>
</evidence>
<feature type="domain" description="ACT-like" evidence="14">
    <location>
        <begin position="328"/>
        <end position="400"/>
    </location>
</feature>
<dbReference type="PANTHER" id="PTHR48078:SF11">
    <property type="entry name" value="THREONINE DEHYDRATASE, MITOCHONDRIAL"/>
    <property type="match status" value="1"/>
</dbReference>
<evidence type="ECO:0000256" key="10">
    <source>
        <dbReference type="ARBA" id="ARBA00023239"/>
    </source>
</evidence>
<keyword evidence="6 13" id="KW-0028">Amino-acid biosynthesis</keyword>
<evidence type="ECO:0000256" key="8">
    <source>
        <dbReference type="ARBA" id="ARBA00022737"/>
    </source>
</evidence>
<dbReference type="InterPro" id="IPR001721">
    <property type="entry name" value="TD_ACT-like"/>
</dbReference>
<keyword evidence="10 13" id="KW-0456">Lyase</keyword>
<comment type="pathway">
    <text evidence="3 13">Amino-acid biosynthesis; L-isoleucine biosynthesis; 2-oxobutanoate from L-threonine: step 1/1.</text>
</comment>
<keyword evidence="8" id="KW-0677">Repeat</keyword>
<dbReference type="GO" id="GO:0006567">
    <property type="term" value="P:L-threonine catabolic process"/>
    <property type="evidence" value="ECO:0007669"/>
    <property type="project" value="TreeGrafter"/>
</dbReference>
<gene>
    <name evidence="13 15" type="primary">ilvA</name>
    <name evidence="15" type="ORF">CJD38_06625</name>
</gene>
<evidence type="ECO:0000256" key="9">
    <source>
        <dbReference type="ARBA" id="ARBA00022898"/>
    </source>
</evidence>
<dbReference type="FunFam" id="3.40.50.1100:FF:000008">
    <property type="entry name" value="L-threonine dehydratase"/>
    <property type="match status" value="1"/>
</dbReference>
<comment type="cofactor">
    <cofactor evidence="2 13">
        <name>pyridoxal 5'-phosphate</name>
        <dbReference type="ChEBI" id="CHEBI:597326"/>
    </cofactor>
</comment>
<dbReference type="InterPro" id="IPR005787">
    <property type="entry name" value="Thr_deHydtase_biosynth"/>
</dbReference>
<dbReference type="Pfam" id="PF00291">
    <property type="entry name" value="PALP"/>
    <property type="match status" value="1"/>
</dbReference>
<dbReference type="GO" id="GO:0009097">
    <property type="term" value="P:isoleucine biosynthetic process"/>
    <property type="evidence" value="ECO:0007669"/>
    <property type="project" value="UniProtKB-UniRule"/>
</dbReference>
<dbReference type="PANTHER" id="PTHR48078">
    <property type="entry name" value="THREONINE DEHYDRATASE, MITOCHONDRIAL-RELATED"/>
    <property type="match status" value="1"/>
</dbReference>
<dbReference type="Pfam" id="PF00585">
    <property type="entry name" value="Thr_dehydrat_C"/>
    <property type="match status" value="2"/>
</dbReference>
<keyword evidence="9 13" id="KW-0663">Pyridoxal phosphate</keyword>
<dbReference type="NCBIfam" id="NF006674">
    <property type="entry name" value="PRK09224.1"/>
    <property type="match status" value="1"/>
</dbReference>
<dbReference type="InterPro" id="IPR000634">
    <property type="entry name" value="Ser/Thr_deHydtase_PyrdxlP-BS"/>
</dbReference>
<comment type="catalytic activity">
    <reaction evidence="1 13">
        <text>L-threonine = 2-oxobutanoate + NH4(+)</text>
        <dbReference type="Rhea" id="RHEA:22108"/>
        <dbReference type="ChEBI" id="CHEBI:16763"/>
        <dbReference type="ChEBI" id="CHEBI:28938"/>
        <dbReference type="ChEBI" id="CHEBI:57926"/>
        <dbReference type="EC" id="4.3.1.19"/>
    </reaction>
</comment>
<dbReference type="Gene3D" id="3.40.50.1100">
    <property type="match status" value="2"/>
</dbReference>
<dbReference type="EMBL" id="QANS01000002">
    <property type="protein sequence ID" value="PTU32537.1"/>
    <property type="molecule type" value="Genomic_DNA"/>
</dbReference>
<evidence type="ECO:0000256" key="3">
    <source>
        <dbReference type="ARBA" id="ARBA00004810"/>
    </source>
</evidence>
<keyword evidence="7 13" id="KW-0412">Isoleucine biosynthesis</keyword>
<dbReference type="CDD" id="cd04906">
    <property type="entry name" value="ACT_ThrD-I_1"/>
    <property type="match status" value="1"/>
</dbReference>
<dbReference type="CDD" id="cd04907">
    <property type="entry name" value="ACT_ThrD-I_2"/>
    <property type="match status" value="1"/>
</dbReference>
<dbReference type="PROSITE" id="PS00165">
    <property type="entry name" value="DEHYDRATASE_SER_THR"/>
    <property type="match status" value="1"/>
</dbReference>
<evidence type="ECO:0000256" key="2">
    <source>
        <dbReference type="ARBA" id="ARBA00001933"/>
    </source>
</evidence>
<evidence type="ECO:0000313" key="15">
    <source>
        <dbReference type="EMBL" id="PTU32537.1"/>
    </source>
</evidence>
<evidence type="ECO:0000256" key="13">
    <source>
        <dbReference type="RuleBase" id="RU362012"/>
    </source>
</evidence>
<comment type="function">
    <text evidence="12 13">Catalyzes the anaerobic formation of alpha-ketobutyrate and ammonia from threonine in a two-step reaction. The first step involved a dehydration of threonine and a production of enamine intermediates (aminocrotonate), which tautomerizes to its imine form (iminobutyrate). Both intermediates are unstable and short-lived. The second step is the nonenzymatic hydrolysis of the enamine/imine intermediates to form 2-ketobutyrate and free ammonia. In the low water environment of the cell, the second step is accelerated by RidA.</text>
</comment>
<evidence type="ECO:0000259" key="14">
    <source>
        <dbReference type="PROSITE" id="PS51672"/>
    </source>
</evidence>
<evidence type="ECO:0000256" key="1">
    <source>
        <dbReference type="ARBA" id="ARBA00001274"/>
    </source>
</evidence>
<dbReference type="NCBIfam" id="TIGR01124">
    <property type="entry name" value="ilvA_2Cterm"/>
    <property type="match status" value="1"/>
</dbReference>
<name>A0A2T5MIX8_9GAMM</name>
<dbReference type="GO" id="GO:0004794">
    <property type="term" value="F:threonine deaminase activity"/>
    <property type="evidence" value="ECO:0007669"/>
    <property type="project" value="UniProtKB-UniRule"/>
</dbReference>
<dbReference type="InterPro" id="IPR036052">
    <property type="entry name" value="TrpB-like_PALP_sf"/>
</dbReference>
<dbReference type="FunFam" id="3.40.1020.10:FF:000001">
    <property type="entry name" value="L-threonine dehydratase"/>
    <property type="match status" value="1"/>
</dbReference>
<evidence type="ECO:0000256" key="4">
    <source>
        <dbReference type="ARBA" id="ARBA00010869"/>
    </source>
</evidence>
<dbReference type="GO" id="GO:0003941">
    <property type="term" value="F:L-serine ammonia-lyase activity"/>
    <property type="evidence" value="ECO:0007669"/>
    <property type="project" value="TreeGrafter"/>
</dbReference>
<dbReference type="InterPro" id="IPR038110">
    <property type="entry name" value="TD_ACT-like_sf"/>
</dbReference>
<evidence type="ECO:0000256" key="12">
    <source>
        <dbReference type="ARBA" id="ARBA00025527"/>
    </source>
</evidence>
<comment type="subunit">
    <text evidence="5 13">Homotetramer.</text>
</comment>
<evidence type="ECO:0000256" key="11">
    <source>
        <dbReference type="ARBA" id="ARBA00023304"/>
    </source>
</evidence>
<accession>A0A2T5MIX8</accession>
<protein>
    <recommendedName>
        <fullName evidence="13">L-threonine dehydratase</fullName>
        <ecNumber evidence="13">4.3.1.19</ecNumber>
    </recommendedName>
    <alternativeName>
        <fullName evidence="13">Threonine deaminase</fullName>
    </alternativeName>
</protein>
<evidence type="ECO:0000256" key="7">
    <source>
        <dbReference type="ARBA" id="ARBA00022624"/>
    </source>
</evidence>